<dbReference type="SUPFAM" id="SSF48452">
    <property type="entry name" value="TPR-like"/>
    <property type="match status" value="1"/>
</dbReference>
<comment type="caution">
    <text evidence="1">The sequence shown here is derived from an EMBL/GenBank/DDBJ whole genome shotgun (WGS) entry which is preliminary data.</text>
</comment>
<keyword evidence="2" id="KW-1185">Reference proteome</keyword>
<dbReference type="InterPro" id="IPR011990">
    <property type="entry name" value="TPR-like_helical_dom_sf"/>
</dbReference>
<protein>
    <recommendedName>
        <fullName evidence="3">MalT-like TPR region domain-containing protein</fullName>
    </recommendedName>
</protein>
<evidence type="ECO:0000313" key="2">
    <source>
        <dbReference type="Proteomes" id="UP001606099"/>
    </source>
</evidence>
<dbReference type="RefSeq" id="WP_394461205.1">
    <property type="nucleotide sequence ID" value="NZ_JBIGHZ010000004.1"/>
</dbReference>
<reference evidence="1 2" key="1">
    <citation type="submission" date="2024-08" db="EMBL/GenBank/DDBJ databases">
        <authorList>
            <person name="Lu H."/>
        </authorList>
    </citation>
    <scope>NUCLEOTIDE SEQUENCE [LARGE SCALE GENOMIC DNA]</scope>
    <source>
        <strain evidence="1 2">BYS180W</strain>
    </source>
</reference>
<sequence length="376" mass="41421">MNPPPLIKSRLLKQLERDIAAAPTPVLSACSRAKRAMLLARHGALAEARETLTGLHQLAFQHPHPEIGAWLHLAEGLMSYYTDFGSTSRDKIARALKIARATPGANLAEVEALCCAWLAQLAYVAHDYEQLLVQAADCLRCAAPDNHVARARLAMAVALTWHYAGDAGTAQAWYMRARRHASLEGDDAMLSAVMYNMAEMRAAQARHESLSSVPGQGRELLLGVDSVEHYDQALGLASMADLTPILRAQILTLYGDYEQACQLFEQYLPQAMSMGLSRLGSSLLADLAWCRVNCGQHDHALRQAQEAEIELDPQCDLDDRAITHSRLTQVYNRLGLDDRAAQHRQLADQCWADFAAEQVRIRALLMGAGLLQPQEP</sequence>
<name>A0ABW7FWL6_9BURK</name>
<dbReference type="EMBL" id="JBIGHZ010000004">
    <property type="protein sequence ID" value="MFG6448710.1"/>
    <property type="molecule type" value="Genomic_DNA"/>
</dbReference>
<dbReference type="Gene3D" id="1.25.40.10">
    <property type="entry name" value="Tetratricopeptide repeat domain"/>
    <property type="match status" value="1"/>
</dbReference>
<proteinExistence type="predicted"/>
<organism evidence="1 2">
    <name type="scientific">Roseateles rivi</name>
    <dbReference type="NCBI Taxonomy" id="3299028"/>
    <lineage>
        <taxon>Bacteria</taxon>
        <taxon>Pseudomonadati</taxon>
        <taxon>Pseudomonadota</taxon>
        <taxon>Betaproteobacteria</taxon>
        <taxon>Burkholderiales</taxon>
        <taxon>Sphaerotilaceae</taxon>
        <taxon>Roseateles</taxon>
    </lineage>
</organism>
<evidence type="ECO:0000313" key="1">
    <source>
        <dbReference type="EMBL" id="MFG6448710.1"/>
    </source>
</evidence>
<dbReference type="Proteomes" id="UP001606099">
    <property type="component" value="Unassembled WGS sequence"/>
</dbReference>
<gene>
    <name evidence="1" type="ORF">ACG0Z6_10740</name>
</gene>
<accession>A0ABW7FWL6</accession>
<evidence type="ECO:0008006" key="3">
    <source>
        <dbReference type="Google" id="ProtNLM"/>
    </source>
</evidence>